<dbReference type="OrthoDB" id="9801156at2"/>
<evidence type="ECO:0000313" key="6">
    <source>
        <dbReference type="Proteomes" id="UP000182360"/>
    </source>
</evidence>
<dbReference type="SUPFAM" id="SSF56796">
    <property type="entry name" value="Dehydroquinate synthase-like"/>
    <property type="match status" value="1"/>
</dbReference>
<dbReference type="RefSeq" id="WP_074640059.1">
    <property type="nucleotide sequence ID" value="NZ_FOFU01000001.1"/>
</dbReference>
<dbReference type="PANTHER" id="PTHR43633:SF1">
    <property type="entry name" value="ALCOHOL DEHYDROGENASE YQHD"/>
    <property type="match status" value="1"/>
</dbReference>
<evidence type="ECO:0000259" key="3">
    <source>
        <dbReference type="Pfam" id="PF00465"/>
    </source>
</evidence>
<dbReference type="eggNOG" id="COG1979">
    <property type="taxonomic scope" value="Bacteria"/>
</dbReference>
<dbReference type="Gene3D" id="3.40.50.1970">
    <property type="match status" value="1"/>
</dbReference>
<dbReference type="GO" id="GO:0008106">
    <property type="term" value="F:alcohol dehydrogenase (NADP+) activity"/>
    <property type="evidence" value="ECO:0007669"/>
    <property type="project" value="TreeGrafter"/>
</dbReference>
<evidence type="ECO:0000313" key="5">
    <source>
        <dbReference type="EMBL" id="SEP71455.1"/>
    </source>
</evidence>
<dbReference type="Pfam" id="PF25137">
    <property type="entry name" value="ADH_Fe_C"/>
    <property type="match status" value="1"/>
</dbReference>
<protein>
    <submittedName>
        <fullName evidence="5">Uncharacterized protein</fullName>
    </submittedName>
</protein>
<dbReference type="GO" id="GO:0046872">
    <property type="term" value="F:metal ion binding"/>
    <property type="evidence" value="ECO:0007669"/>
    <property type="project" value="InterPro"/>
</dbReference>
<dbReference type="Gene3D" id="1.20.1090.10">
    <property type="entry name" value="Dehydroquinate synthase-like - alpha domain"/>
    <property type="match status" value="1"/>
</dbReference>
<dbReference type="AlphaFoldDB" id="A0A1H9A4B6"/>
<accession>A0A1H9A4B6</accession>
<dbReference type="InterPro" id="IPR056798">
    <property type="entry name" value="ADH_Fe_C"/>
</dbReference>
<feature type="domain" description="Alcohol dehydrogenase iron-type/glycerol dehydrogenase GldA" evidence="3">
    <location>
        <begin position="9"/>
        <end position="178"/>
    </location>
</feature>
<evidence type="ECO:0000259" key="4">
    <source>
        <dbReference type="Pfam" id="PF25137"/>
    </source>
</evidence>
<dbReference type="GO" id="GO:1990362">
    <property type="term" value="F:butanol dehydrogenase (NAD+) activity"/>
    <property type="evidence" value="ECO:0007669"/>
    <property type="project" value="InterPro"/>
</dbReference>
<dbReference type="PANTHER" id="PTHR43633">
    <property type="entry name" value="ALCOHOL DEHYDROGENASE YQHD"/>
    <property type="match status" value="1"/>
</dbReference>
<gene>
    <name evidence="5" type="ORF">SAMN04487977_101199</name>
</gene>
<organism evidence="5 6">
    <name type="scientific">Treponema bryantii</name>
    <dbReference type="NCBI Taxonomy" id="163"/>
    <lineage>
        <taxon>Bacteria</taxon>
        <taxon>Pseudomonadati</taxon>
        <taxon>Spirochaetota</taxon>
        <taxon>Spirochaetia</taxon>
        <taxon>Spirochaetales</taxon>
        <taxon>Treponemataceae</taxon>
        <taxon>Treponema</taxon>
    </lineage>
</organism>
<name>A0A1H9A4B6_9SPIR</name>
<dbReference type="GO" id="GO:1990002">
    <property type="term" value="F:methylglyoxal reductase (NADPH) (acetol producing) activity"/>
    <property type="evidence" value="ECO:0007669"/>
    <property type="project" value="TreeGrafter"/>
</dbReference>
<keyword evidence="6" id="KW-1185">Reference proteome</keyword>
<dbReference type="InterPro" id="IPR001670">
    <property type="entry name" value="ADH_Fe/GldA"/>
</dbReference>
<dbReference type="STRING" id="163.SAMN04487775_1087"/>
<dbReference type="GO" id="GO:0005829">
    <property type="term" value="C:cytosol"/>
    <property type="evidence" value="ECO:0007669"/>
    <property type="project" value="TreeGrafter"/>
</dbReference>
<comment type="similarity">
    <text evidence="1">Belongs to the iron-containing alcohol dehydrogenase family.</text>
</comment>
<evidence type="ECO:0000256" key="1">
    <source>
        <dbReference type="ARBA" id="ARBA00007358"/>
    </source>
</evidence>
<reference evidence="5 6" key="1">
    <citation type="submission" date="2016-10" db="EMBL/GenBank/DDBJ databases">
        <authorList>
            <person name="de Groot N.N."/>
        </authorList>
    </citation>
    <scope>NUCLEOTIDE SEQUENCE [LARGE SCALE GENOMIC DNA]</scope>
    <source>
        <strain evidence="5 6">B25</strain>
    </source>
</reference>
<evidence type="ECO:0000256" key="2">
    <source>
        <dbReference type="ARBA" id="ARBA00023002"/>
    </source>
</evidence>
<feature type="domain" description="Fe-containing alcohol dehydrogenase-like C-terminal" evidence="4">
    <location>
        <begin position="189"/>
        <end position="388"/>
    </location>
</feature>
<sequence>MDNFTFYSPTKFVFGKDTEQQAGALVKEFGGSKVLLHFGGKSAEKSGLLGRVRESLKGAGVDFVELGGVHPNPLDDLVYEGIDLCRKNGVDFILAVGGGSVIDSAKAIAMGVCYDGDFWDFYSYTAQPKKALPVGTVLTIAAAGSEGSGDSVITKKDGMIKRGTGGECIRPKFSILNPALTQTLPAYQTACGATDIIAHVCERYFTNTKNVETTDRLCEAVLMAMIHETPKVIADANDYEARANIMWAGMVAHNNIVGVGRDQDWNSHGIEHELSGLYDCAHGAGLAVIMPSWMEFVYKHDVMRFAQWATRVWGCKMDFADPEATACEGIKRFREFLHSIGMPINFAELGAKEEDIPTLVMKFGLPEGGRTGGFVKLSSEDIAEIYKIAAKATL</sequence>
<dbReference type="InterPro" id="IPR044731">
    <property type="entry name" value="BDH-like"/>
</dbReference>
<dbReference type="FunFam" id="3.40.50.1970:FF:000003">
    <property type="entry name" value="Alcohol dehydrogenase, iron-containing"/>
    <property type="match status" value="1"/>
</dbReference>
<keyword evidence="2" id="KW-0560">Oxidoreductase</keyword>
<dbReference type="EMBL" id="FOFU01000001">
    <property type="protein sequence ID" value="SEP71455.1"/>
    <property type="molecule type" value="Genomic_DNA"/>
</dbReference>
<proteinExistence type="inferred from homology"/>
<dbReference type="CDD" id="cd08187">
    <property type="entry name" value="BDH"/>
    <property type="match status" value="1"/>
</dbReference>
<dbReference type="Proteomes" id="UP000182360">
    <property type="component" value="Unassembled WGS sequence"/>
</dbReference>
<dbReference type="Pfam" id="PF00465">
    <property type="entry name" value="Fe-ADH"/>
    <property type="match status" value="1"/>
</dbReference>